<comment type="caution">
    <text evidence="2">The sequence shown here is derived from an EMBL/GenBank/DDBJ whole genome shotgun (WGS) entry which is preliminary data.</text>
</comment>
<gene>
    <name evidence="2" type="ORF">ACIB24_07825</name>
</gene>
<dbReference type="PROSITE" id="PS51819">
    <property type="entry name" value="VOC"/>
    <property type="match status" value="1"/>
</dbReference>
<dbReference type="Proteomes" id="UP001612915">
    <property type="component" value="Unassembled WGS sequence"/>
</dbReference>
<evidence type="ECO:0000259" key="1">
    <source>
        <dbReference type="PROSITE" id="PS51819"/>
    </source>
</evidence>
<protein>
    <submittedName>
        <fullName evidence="2">VOC family protein</fullName>
    </submittedName>
</protein>
<reference evidence="2 3" key="1">
    <citation type="submission" date="2024-10" db="EMBL/GenBank/DDBJ databases">
        <title>The Natural Products Discovery Center: Release of the First 8490 Sequenced Strains for Exploring Actinobacteria Biosynthetic Diversity.</title>
        <authorList>
            <person name="Kalkreuter E."/>
            <person name="Kautsar S.A."/>
            <person name="Yang D."/>
            <person name="Bader C.D."/>
            <person name="Teijaro C.N."/>
            <person name="Fluegel L."/>
            <person name="Davis C.M."/>
            <person name="Simpson J.R."/>
            <person name="Lauterbach L."/>
            <person name="Steele A.D."/>
            <person name="Gui C."/>
            <person name="Meng S."/>
            <person name="Li G."/>
            <person name="Viehrig K."/>
            <person name="Ye F."/>
            <person name="Su P."/>
            <person name="Kiefer A.F."/>
            <person name="Nichols A."/>
            <person name="Cepeda A.J."/>
            <person name="Yan W."/>
            <person name="Fan B."/>
            <person name="Jiang Y."/>
            <person name="Adhikari A."/>
            <person name="Zheng C.-J."/>
            <person name="Schuster L."/>
            <person name="Cowan T.M."/>
            <person name="Smanski M.J."/>
            <person name="Chevrette M.G."/>
            <person name="De Carvalho L.P.S."/>
            <person name="Shen B."/>
        </authorList>
    </citation>
    <scope>NUCLEOTIDE SEQUENCE [LARGE SCALE GENOMIC DNA]</scope>
    <source>
        <strain evidence="2 3">NPDC049639</strain>
    </source>
</reference>
<dbReference type="Pfam" id="PF00903">
    <property type="entry name" value="Glyoxalase"/>
    <property type="match status" value="1"/>
</dbReference>
<feature type="domain" description="VOC" evidence="1">
    <location>
        <begin position="4"/>
        <end position="126"/>
    </location>
</feature>
<dbReference type="RefSeq" id="WP_398277707.1">
    <property type="nucleotide sequence ID" value="NZ_JBITLV010000002.1"/>
</dbReference>
<accession>A0ABW8AKT9</accession>
<dbReference type="Gene3D" id="3.10.180.10">
    <property type="entry name" value="2,3-Dihydroxybiphenyl 1,2-Dioxygenase, domain 1"/>
    <property type="match status" value="1"/>
</dbReference>
<name>A0ABW8AKT9_9ACTN</name>
<dbReference type="EMBL" id="JBITLV010000002">
    <property type="protein sequence ID" value="MFI7586969.1"/>
    <property type="molecule type" value="Genomic_DNA"/>
</dbReference>
<evidence type="ECO:0000313" key="2">
    <source>
        <dbReference type="EMBL" id="MFI7586969.1"/>
    </source>
</evidence>
<evidence type="ECO:0000313" key="3">
    <source>
        <dbReference type="Proteomes" id="UP001612915"/>
    </source>
</evidence>
<dbReference type="SUPFAM" id="SSF54593">
    <property type="entry name" value="Glyoxalase/Bleomycin resistance protein/Dihydroxybiphenyl dioxygenase"/>
    <property type="match status" value="1"/>
</dbReference>
<keyword evidence="3" id="KW-1185">Reference proteome</keyword>
<organism evidence="2 3">
    <name type="scientific">Spongisporangium articulatum</name>
    <dbReference type="NCBI Taxonomy" id="3362603"/>
    <lineage>
        <taxon>Bacteria</taxon>
        <taxon>Bacillati</taxon>
        <taxon>Actinomycetota</taxon>
        <taxon>Actinomycetes</taxon>
        <taxon>Kineosporiales</taxon>
        <taxon>Kineosporiaceae</taxon>
        <taxon>Spongisporangium</taxon>
    </lineage>
</organism>
<dbReference type="InterPro" id="IPR004360">
    <property type="entry name" value="Glyas_Fos-R_dOase_dom"/>
</dbReference>
<dbReference type="InterPro" id="IPR029068">
    <property type="entry name" value="Glyas_Bleomycin-R_OHBP_Dase"/>
</dbReference>
<proteinExistence type="predicted"/>
<dbReference type="InterPro" id="IPR037523">
    <property type="entry name" value="VOC_core"/>
</dbReference>
<sequence length="128" mass="13968">MEMQLEAVQIPVADIDRSRDFYARIVGFALDLDLVAPGGMRVVQLTPPGSGCSIHLVEGEHPNPGLTLVVDDVRAVRADLAARGAPVGDVVHFENGEQKPGYSDEPWSSMVFFADPDGNRWIIQERPT</sequence>